<dbReference type="HOGENOM" id="CLU_2069950_0_0_11"/>
<proteinExistence type="predicted"/>
<dbReference type="STRING" id="471856.Jden_0147"/>
<protein>
    <submittedName>
        <fullName evidence="1">Uncharacterized protein</fullName>
    </submittedName>
</protein>
<reference evidence="1 2" key="1">
    <citation type="journal article" date="2009" name="Stand. Genomic Sci.">
        <title>Complete genome sequence of Jonesia denitrificans type strain (Prevot 55134).</title>
        <authorList>
            <person name="Pukall R."/>
            <person name="Gehrich-Schroter G."/>
            <person name="Lapidus A."/>
            <person name="Nolan M."/>
            <person name="Glavina Del Rio T."/>
            <person name="Lucas S."/>
            <person name="Chen F."/>
            <person name="Tice H."/>
            <person name="Pitluck S."/>
            <person name="Cheng J.F."/>
            <person name="Copeland A."/>
            <person name="Saunders E."/>
            <person name="Brettin T."/>
            <person name="Detter J.C."/>
            <person name="Bruce D."/>
            <person name="Goodwin L."/>
            <person name="Pati A."/>
            <person name="Ivanova N."/>
            <person name="Mavromatis K."/>
            <person name="Ovchinnikova G."/>
            <person name="Chen A."/>
            <person name="Palaniappan K."/>
            <person name="Land M."/>
            <person name="Hauser L."/>
            <person name="Chang Y.J."/>
            <person name="Jeffries C.D."/>
            <person name="Chain P."/>
            <person name="Goker M."/>
            <person name="Bristow J."/>
            <person name="Eisen J.A."/>
            <person name="Markowitz V."/>
            <person name="Hugenholtz P."/>
            <person name="Kyrpides N.C."/>
            <person name="Klenk H.P."/>
            <person name="Han C."/>
        </authorList>
    </citation>
    <scope>NUCLEOTIDE SEQUENCE [LARGE SCALE GENOMIC DNA]</scope>
    <source>
        <strain evidence="2">ATCC 14870 / DSM 20603 / BCRC 15368 / CIP 55.134 / JCM 11481 / NBRC 15587 / NCTC 10816 / Prevot 55134</strain>
    </source>
</reference>
<dbReference type="Proteomes" id="UP000000628">
    <property type="component" value="Chromosome"/>
</dbReference>
<gene>
    <name evidence="1" type="ordered locus">Jden_0147</name>
</gene>
<dbReference type="EMBL" id="CP001706">
    <property type="protein sequence ID" value="ACV07822.1"/>
    <property type="molecule type" value="Genomic_DNA"/>
</dbReference>
<evidence type="ECO:0000313" key="1">
    <source>
        <dbReference type="EMBL" id="ACV07822.1"/>
    </source>
</evidence>
<name>C7QYH5_JONDD</name>
<dbReference type="OrthoDB" id="2665327at2"/>
<organism evidence="1 2">
    <name type="scientific">Jonesia denitrificans (strain ATCC 14870 / DSM 20603 / BCRC 15368 / CIP 55.134 / JCM 11481 / NBRC 15587 / NCTC 10816 / Prevot 55134)</name>
    <name type="common">Listeria denitrificans</name>
    <dbReference type="NCBI Taxonomy" id="471856"/>
    <lineage>
        <taxon>Bacteria</taxon>
        <taxon>Bacillati</taxon>
        <taxon>Actinomycetota</taxon>
        <taxon>Actinomycetes</taxon>
        <taxon>Micrococcales</taxon>
        <taxon>Jonesiaceae</taxon>
        <taxon>Jonesia</taxon>
    </lineage>
</organism>
<sequence>MGFAIACVVAALGTWGVVAVVRQLRRPETVDRDGRILLADTWTNRRDVVTGYHARVRLEASGFSLPHTTWNDEWVSTIRAAHEHMDNPQWHAAYIVRRRRAAKLPELVLPPDLSDLRK</sequence>
<accession>C7QYH5</accession>
<evidence type="ECO:0000313" key="2">
    <source>
        <dbReference type="Proteomes" id="UP000000628"/>
    </source>
</evidence>
<dbReference type="eggNOG" id="ENOG502ZWYV">
    <property type="taxonomic scope" value="Bacteria"/>
</dbReference>
<keyword evidence="2" id="KW-1185">Reference proteome</keyword>
<dbReference type="RefSeq" id="WP_012805927.1">
    <property type="nucleotide sequence ID" value="NC_013174.1"/>
</dbReference>
<dbReference type="KEGG" id="jde:Jden_0147"/>
<dbReference type="AlphaFoldDB" id="C7QYH5"/>